<keyword evidence="2" id="KW-1185">Reference proteome</keyword>
<sequence length="137" mass="15462">GWEVAMCSVSALDFKERSWKAWDVHIISFLRDLPFLKWIQLSLPMEWSFPDLSGAVPIEARCGAFFPPGWRRGWFQKISSFTNEELEDLIPLVGAWKDKRDNVLVLPLEVTPGHVAVGLVPGGICRYPVTGCTHLLP</sequence>
<feature type="non-terminal residue" evidence="1">
    <location>
        <position position="1"/>
    </location>
</feature>
<dbReference type="AlphaFoldDB" id="A0A3L8SIT1"/>
<protein>
    <submittedName>
        <fullName evidence="1">Uncharacterized protein</fullName>
    </submittedName>
</protein>
<organism evidence="1 2">
    <name type="scientific">Chloebia gouldiae</name>
    <name type="common">Gouldian finch</name>
    <name type="synonym">Erythrura gouldiae</name>
    <dbReference type="NCBI Taxonomy" id="44316"/>
    <lineage>
        <taxon>Eukaryota</taxon>
        <taxon>Metazoa</taxon>
        <taxon>Chordata</taxon>
        <taxon>Craniata</taxon>
        <taxon>Vertebrata</taxon>
        <taxon>Euteleostomi</taxon>
        <taxon>Archelosauria</taxon>
        <taxon>Archosauria</taxon>
        <taxon>Dinosauria</taxon>
        <taxon>Saurischia</taxon>
        <taxon>Theropoda</taxon>
        <taxon>Coelurosauria</taxon>
        <taxon>Aves</taxon>
        <taxon>Neognathae</taxon>
        <taxon>Neoaves</taxon>
        <taxon>Telluraves</taxon>
        <taxon>Australaves</taxon>
        <taxon>Passeriformes</taxon>
        <taxon>Passeroidea</taxon>
        <taxon>Passeridae</taxon>
        <taxon>Chloebia</taxon>
    </lineage>
</organism>
<evidence type="ECO:0000313" key="2">
    <source>
        <dbReference type="Proteomes" id="UP000276834"/>
    </source>
</evidence>
<reference evidence="1 2" key="1">
    <citation type="journal article" date="2018" name="Proc. R. Soc. B">
        <title>A non-coding region near Follistatin controls head colour polymorphism in the Gouldian finch.</title>
        <authorList>
            <person name="Toomey M.B."/>
            <person name="Marques C.I."/>
            <person name="Andrade P."/>
            <person name="Araujo P.M."/>
            <person name="Sabatino S."/>
            <person name="Gazda M.A."/>
            <person name="Afonso S."/>
            <person name="Lopes R.J."/>
            <person name="Corbo J.C."/>
            <person name="Carneiro M."/>
        </authorList>
    </citation>
    <scope>NUCLEOTIDE SEQUENCE [LARGE SCALE GENOMIC DNA]</scope>
    <source>
        <strain evidence="1">Red01</strain>
        <tissue evidence="1">Muscle</tissue>
    </source>
</reference>
<dbReference type="EMBL" id="QUSF01000019">
    <property type="protein sequence ID" value="RLW02181.1"/>
    <property type="molecule type" value="Genomic_DNA"/>
</dbReference>
<name>A0A3L8SIT1_CHLGU</name>
<comment type="caution">
    <text evidence="1">The sequence shown here is derived from an EMBL/GenBank/DDBJ whole genome shotgun (WGS) entry which is preliminary data.</text>
</comment>
<gene>
    <name evidence="1" type="ORF">DV515_00007487</name>
</gene>
<accession>A0A3L8SIT1</accession>
<dbReference type="Proteomes" id="UP000276834">
    <property type="component" value="Unassembled WGS sequence"/>
</dbReference>
<evidence type="ECO:0000313" key="1">
    <source>
        <dbReference type="EMBL" id="RLW02181.1"/>
    </source>
</evidence>
<proteinExistence type="predicted"/>